<sequence>MFGRRRVVQDEVVADLMKRFFRVNFPSLEDVAREYGNFLWNDQAKGLVRQEELSRSRFHVGLSISDCTASFARITKQATLVSDTLLLSHDWTGQFHDLTMPRSRLRGATGPRKHAPAFGVEVDIGAISDAREWENRASRSETYGMFCPDLPGLGQWIIDAKPLLKAGLAWYLPSYSTAKLRRSRDGRMKEIPRSVRPEQVKAIDYLVRDGRAIDASGAEPIKSQFVRPVLQTELPFLAGVDLRDFSKITIEEFGSYSAFRDFLRRSLLELDDSLNDTQSEREMLKLGLRINDEVRAARAEMTKVRRKRAVAASGAALGSVAAILVAVYGPALQAAITALGVSGGVWGVINAAADNNARALREDKWYYVWALAHNSA</sequence>
<proteinExistence type="predicted"/>
<dbReference type="EMBL" id="JBHUKS010000011">
    <property type="protein sequence ID" value="MFD2469008.1"/>
    <property type="molecule type" value="Genomic_DNA"/>
</dbReference>
<protein>
    <submittedName>
        <fullName evidence="2">Uncharacterized protein</fullName>
    </submittedName>
</protein>
<evidence type="ECO:0000313" key="2">
    <source>
        <dbReference type="EMBL" id="MFD2469008.1"/>
    </source>
</evidence>
<keyword evidence="3" id="KW-1185">Reference proteome</keyword>
<evidence type="ECO:0000313" key="3">
    <source>
        <dbReference type="Proteomes" id="UP001597483"/>
    </source>
</evidence>
<feature type="transmembrane region" description="Helical" evidence="1">
    <location>
        <begin position="309"/>
        <end position="328"/>
    </location>
</feature>
<reference evidence="3" key="1">
    <citation type="journal article" date="2019" name="Int. J. Syst. Evol. Microbiol.">
        <title>The Global Catalogue of Microorganisms (GCM) 10K type strain sequencing project: providing services to taxonomists for standard genome sequencing and annotation.</title>
        <authorList>
            <consortium name="The Broad Institute Genomics Platform"/>
            <consortium name="The Broad Institute Genome Sequencing Center for Infectious Disease"/>
            <person name="Wu L."/>
            <person name="Ma J."/>
        </authorList>
    </citation>
    <scope>NUCLEOTIDE SEQUENCE [LARGE SCALE GENOMIC DNA]</scope>
    <source>
        <strain evidence="3">CGMCC 4.7641</strain>
    </source>
</reference>
<name>A0ABW5H6T7_9PSEU</name>
<accession>A0ABW5H6T7</accession>
<keyword evidence="1" id="KW-1133">Transmembrane helix</keyword>
<keyword evidence="1" id="KW-0472">Membrane</keyword>
<dbReference type="RefSeq" id="WP_378305057.1">
    <property type="nucleotide sequence ID" value="NZ_JBHUKS010000011.1"/>
</dbReference>
<organism evidence="2 3">
    <name type="scientific">Amycolatopsis silviterrae</name>
    <dbReference type="NCBI Taxonomy" id="1656914"/>
    <lineage>
        <taxon>Bacteria</taxon>
        <taxon>Bacillati</taxon>
        <taxon>Actinomycetota</taxon>
        <taxon>Actinomycetes</taxon>
        <taxon>Pseudonocardiales</taxon>
        <taxon>Pseudonocardiaceae</taxon>
        <taxon>Amycolatopsis</taxon>
    </lineage>
</organism>
<gene>
    <name evidence="2" type="ORF">ACFSVL_16590</name>
</gene>
<feature type="transmembrane region" description="Helical" evidence="1">
    <location>
        <begin position="334"/>
        <end position="353"/>
    </location>
</feature>
<comment type="caution">
    <text evidence="2">The sequence shown here is derived from an EMBL/GenBank/DDBJ whole genome shotgun (WGS) entry which is preliminary data.</text>
</comment>
<keyword evidence="1" id="KW-0812">Transmembrane</keyword>
<dbReference type="Proteomes" id="UP001597483">
    <property type="component" value="Unassembled WGS sequence"/>
</dbReference>
<evidence type="ECO:0000256" key="1">
    <source>
        <dbReference type="SAM" id="Phobius"/>
    </source>
</evidence>